<keyword evidence="4" id="KW-0479">Metal-binding</keyword>
<evidence type="ECO:0000256" key="11">
    <source>
        <dbReference type="ARBA" id="ARBA00023242"/>
    </source>
</evidence>
<dbReference type="PROSITE" id="PS00028">
    <property type="entry name" value="ZINC_FINGER_C2H2_1"/>
    <property type="match status" value="4"/>
</dbReference>
<dbReference type="SMART" id="SM00355">
    <property type="entry name" value="ZnF_C2H2"/>
    <property type="match status" value="4"/>
</dbReference>
<dbReference type="PANTHER" id="PTHR24393">
    <property type="entry name" value="ZINC FINGER PROTEIN"/>
    <property type="match status" value="1"/>
</dbReference>
<keyword evidence="5" id="KW-0677">Repeat</keyword>
<feature type="domain" description="C2H2-type" evidence="13">
    <location>
        <begin position="159"/>
        <end position="186"/>
    </location>
</feature>
<accession>D2HXP7</accession>
<dbReference type="GO" id="GO:0000978">
    <property type="term" value="F:RNA polymerase II cis-regulatory region sequence-specific DNA binding"/>
    <property type="evidence" value="ECO:0007669"/>
    <property type="project" value="TreeGrafter"/>
</dbReference>
<evidence type="ECO:0000256" key="1">
    <source>
        <dbReference type="ARBA" id="ARBA00003767"/>
    </source>
</evidence>
<dbReference type="InterPro" id="IPR013087">
    <property type="entry name" value="Znf_C2H2_type"/>
</dbReference>
<evidence type="ECO:0000256" key="3">
    <source>
        <dbReference type="ARBA" id="ARBA00006991"/>
    </source>
</evidence>
<feature type="domain" description="C2H2-type" evidence="13">
    <location>
        <begin position="102"/>
        <end position="130"/>
    </location>
</feature>
<dbReference type="EMBL" id="GL193637">
    <property type="protein sequence ID" value="EFB14809.1"/>
    <property type="molecule type" value="Genomic_DNA"/>
</dbReference>
<dbReference type="Gene3D" id="3.30.160.60">
    <property type="entry name" value="Classic Zinc Finger"/>
    <property type="match status" value="5"/>
</dbReference>
<dbReference type="PANTHER" id="PTHR24393:SF106">
    <property type="entry name" value="ZINC FINGER AND SCAN DOMAIN-CONTAINING PROTEIN 2"/>
    <property type="match status" value="1"/>
</dbReference>
<evidence type="ECO:0000256" key="2">
    <source>
        <dbReference type="ARBA" id="ARBA00004123"/>
    </source>
</evidence>
<dbReference type="GO" id="GO:0008270">
    <property type="term" value="F:zinc ion binding"/>
    <property type="evidence" value="ECO:0007669"/>
    <property type="project" value="UniProtKB-KW"/>
</dbReference>
<proteinExistence type="inferred from homology"/>
<evidence type="ECO:0000256" key="7">
    <source>
        <dbReference type="ARBA" id="ARBA00022833"/>
    </source>
</evidence>
<keyword evidence="9" id="KW-0238">DNA-binding</keyword>
<dbReference type="FunFam" id="3.30.160.60:FF:000028">
    <property type="entry name" value="zinc finger protein 90 homolog"/>
    <property type="match status" value="1"/>
</dbReference>
<sequence length="300" mass="33195">MGHVCINSVSAGQGAPGRIASSEIPETVVLGSPKASGHRGPPYTEEFTEHLRLGFSPGPGGDQVGFHTSKLDVLSKFDQEEPIWTVEDDIPCQILSGYPQIDICPSECGKAFIKKSWLPDHQNVHTGEKPHRCCLCGKAFSRKFMLTEHQRMHTGEKPYECTEYGKAFLKKTRLNVHQKTHTGEKHFLCGECGKGFIQKGNLIVHQRIHTGEKPYICSECGKGFIQKMCLIAHQRVHTGKTPFRCSQQEGGKGKEIPQIDVNPFFRRSAAAAAPGSRSQITEVGVVTYVIEPQRVQRSTS</sequence>
<keyword evidence="11" id="KW-0539">Nucleus</keyword>
<comment type="similarity">
    <text evidence="3">Belongs to the krueppel C2H2-type zinc-finger protein family.</text>
</comment>
<dbReference type="InterPro" id="IPR036236">
    <property type="entry name" value="Znf_C2H2_sf"/>
</dbReference>
<keyword evidence="10" id="KW-0804">Transcription</keyword>
<dbReference type="FunFam" id="3.30.160.60:FF:002343">
    <property type="entry name" value="Zinc finger protein 33A"/>
    <property type="match status" value="2"/>
</dbReference>
<keyword evidence="7" id="KW-0862">Zinc</keyword>
<evidence type="ECO:0000256" key="12">
    <source>
        <dbReference type="PROSITE-ProRule" id="PRU00042"/>
    </source>
</evidence>
<reference evidence="14" key="1">
    <citation type="journal article" date="2010" name="Nature">
        <title>The sequence and de novo assembly of the giant panda genome.</title>
        <authorList>
            <person name="Li R."/>
            <person name="Fan W."/>
            <person name="Tian G."/>
            <person name="Zhu H."/>
            <person name="He L."/>
            <person name="Cai J."/>
            <person name="Huang Q."/>
            <person name="Cai Q."/>
            <person name="Li B."/>
            <person name="Bai Y."/>
            <person name="Zhang Z."/>
            <person name="Zhang Y."/>
            <person name="Wang W."/>
            <person name="Li J."/>
            <person name="Wei F."/>
            <person name="Li H."/>
            <person name="Jian M."/>
            <person name="Li J."/>
            <person name="Zhang Z."/>
            <person name="Nielsen R."/>
            <person name="Li D."/>
            <person name="Gu W."/>
            <person name="Yang Z."/>
            <person name="Xuan Z."/>
            <person name="Ryder O.A."/>
            <person name="Leung F.C."/>
            <person name="Zhou Y."/>
            <person name="Cao J."/>
            <person name="Sun X."/>
            <person name="Fu Y."/>
            <person name="Fang X."/>
            <person name="Guo X."/>
            <person name="Wang B."/>
            <person name="Hou R."/>
            <person name="Shen F."/>
            <person name="Mu B."/>
            <person name="Ni P."/>
            <person name="Lin R."/>
            <person name="Qian W."/>
            <person name="Wang G."/>
            <person name="Yu C."/>
            <person name="Nie W."/>
            <person name="Wang J."/>
            <person name="Wu Z."/>
            <person name="Liang H."/>
            <person name="Min J."/>
            <person name="Wu Q."/>
            <person name="Cheng S."/>
            <person name="Ruan J."/>
            <person name="Wang M."/>
            <person name="Shi Z."/>
            <person name="Wen M."/>
            <person name="Liu B."/>
            <person name="Ren X."/>
            <person name="Zheng H."/>
            <person name="Dong D."/>
            <person name="Cook K."/>
            <person name="Shan G."/>
            <person name="Zhang H."/>
            <person name="Kosiol C."/>
            <person name="Xie X."/>
            <person name="Lu Z."/>
            <person name="Zheng H."/>
            <person name="Li Y."/>
            <person name="Steiner C.C."/>
            <person name="Lam T.T."/>
            <person name="Lin S."/>
            <person name="Zhang Q."/>
            <person name="Li G."/>
            <person name="Tian J."/>
            <person name="Gong T."/>
            <person name="Liu H."/>
            <person name="Zhang D."/>
            <person name="Fang L."/>
            <person name="Ye C."/>
            <person name="Zhang J."/>
            <person name="Hu W."/>
            <person name="Xu A."/>
            <person name="Ren Y."/>
            <person name="Zhang G."/>
            <person name="Bruford M.W."/>
            <person name="Li Q."/>
            <person name="Ma L."/>
            <person name="Guo Y."/>
            <person name="An N."/>
            <person name="Hu Y."/>
            <person name="Zheng Y."/>
            <person name="Shi Y."/>
            <person name="Li Z."/>
            <person name="Liu Q."/>
            <person name="Chen Y."/>
            <person name="Zhao J."/>
            <person name="Qu N."/>
            <person name="Zhao S."/>
            <person name="Tian F."/>
            <person name="Wang X."/>
            <person name="Wang H."/>
            <person name="Xu L."/>
            <person name="Liu X."/>
            <person name="Vinar T."/>
            <person name="Wang Y."/>
            <person name="Lam T.W."/>
            <person name="Yiu S.M."/>
            <person name="Liu S."/>
            <person name="Zhang H."/>
            <person name="Li D."/>
            <person name="Huang Y."/>
            <person name="Wang X."/>
            <person name="Yang G."/>
            <person name="Jiang Z."/>
            <person name="Wang J."/>
            <person name="Qin N."/>
            <person name="Li L."/>
            <person name="Li J."/>
            <person name="Bolund L."/>
            <person name="Kristiansen K."/>
            <person name="Wong G.K."/>
            <person name="Olson M."/>
            <person name="Zhang X."/>
            <person name="Li S."/>
            <person name="Yang H."/>
            <person name="Wang J."/>
            <person name="Wang J."/>
        </authorList>
    </citation>
    <scope>NUCLEOTIDE SEQUENCE [LARGE SCALE GENOMIC DNA]</scope>
</reference>
<comment type="subcellular location">
    <subcellularLocation>
        <location evidence="2">Nucleus</location>
    </subcellularLocation>
</comment>
<evidence type="ECO:0000256" key="4">
    <source>
        <dbReference type="ARBA" id="ARBA00022723"/>
    </source>
</evidence>
<organism evidence="14">
    <name type="scientific">Ailuropoda melanoleuca</name>
    <name type="common">Giant panda</name>
    <dbReference type="NCBI Taxonomy" id="9646"/>
    <lineage>
        <taxon>Eukaryota</taxon>
        <taxon>Metazoa</taxon>
        <taxon>Chordata</taxon>
        <taxon>Craniata</taxon>
        <taxon>Vertebrata</taxon>
        <taxon>Euteleostomi</taxon>
        <taxon>Mammalia</taxon>
        <taxon>Eutheria</taxon>
        <taxon>Laurasiatheria</taxon>
        <taxon>Carnivora</taxon>
        <taxon>Caniformia</taxon>
        <taxon>Ursidae</taxon>
        <taxon>Ailuropoda</taxon>
    </lineage>
</organism>
<dbReference type="InParanoid" id="D2HXP7"/>
<keyword evidence="6 12" id="KW-0863">Zinc-finger</keyword>
<evidence type="ECO:0000313" key="14">
    <source>
        <dbReference type="EMBL" id="EFB14809.1"/>
    </source>
</evidence>
<keyword evidence="8" id="KW-0805">Transcription regulation</keyword>
<evidence type="ECO:0000256" key="5">
    <source>
        <dbReference type="ARBA" id="ARBA00022737"/>
    </source>
</evidence>
<evidence type="ECO:0000259" key="13">
    <source>
        <dbReference type="PROSITE" id="PS50157"/>
    </source>
</evidence>
<dbReference type="GO" id="GO:0005634">
    <property type="term" value="C:nucleus"/>
    <property type="evidence" value="ECO:0007669"/>
    <property type="project" value="UniProtKB-SubCell"/>
</dbReference>
<dbReference type="Pfam" id="PF00096">
    <property type="entry name" value="zf-C2H2"/>
    <property type="match status" value="4"/>
</dbReference>
<feature type="domain" description="C2H2-type" evidence="13">
    <location>
        <begin position="215"/>
        <end position="242"/>
    </location>
</feature>
<dbReference type="AlphaFoldDB" id="D2HXP7"/>
<evidence type="ECO:0000256" key="10">
    <source>
        <dbReference type="ARBA" id="ARBA00023163"/>
    </source>
</evidence>
<feature type="domain" description="C2H2-type" evidence="13">
    <location>
        <begin position="187"/>
        <end position="214"/>
    </location>
</feature>
<feature type="domain" description="C2H2-type" evidence="13">
    <location>
        <begin position="131"/>
        <end position="158"/>
    </location>
</feature>
<evidence type="ECO:0000256" key="6">
    <source>
        <dbReference type="ARBA" id="ARBA00022771"/>
    </source>
</evidence>
<dbReference type="GO" id="GO:0001228">
    <property type="term" value="F:DNA-binding transcription activator activity, RNA polymerase II-specific"/>
    <property type="evidence" value="ECO:0007669"/>
    <property type="project" value="TreeGrafter"/>
</dbReference>
<name>D2HXP7_AILME</name>
<evidence type="ECO:0000256" key="8">
    <source>
        <dbReference type="ARBA" id="ARBA00023015"/>
    </source>
</evidence>
<dbReference type="SUPFAM" id="SSF57667">
    <property type="entry name" value="beta-beta-alpha zinc fingers"/>
    <property type="match status" value="3"/>
</dbReference>
<dbReference type="FunFam" id="3.30.160.60:FF:000848">
    <property type="entry name" value="Zinc finger protein 35"/>
    <property type="match status" value="1"/>
</dbReference>
<protein>
    <recommendedName>
        <fullName evidence="13">C2H2-type domain-containing protein</fullName>
    </recommendedName>
</protein>
<dbReference type="PROSITE" id="PS50157">
    <property type="entry name" value="ZINC_FINGER_C2H2_2"/>
    <property type="match status" value="5"/>
</dbReference>
<evidence type="ECO:0000256" key="9">
    <source>
        <dbReference type="ARBA" id="ARBA00023125"/>
    </source>
</evidence>
<comment type="function">
    <text evidence="1">May be involved in transcriptional regulation.</text>
</comment>
<gene>
    <name evidence="14" type="ORF">PANDA_017432</name>
</gene>